<dbReference type="PROSITE" id="PS00122">
    <property type="entry name" value="CARBOXYLESTERASE_B_1"/>
    <property type="match status" value="1"/>
</dbReference>
<reference evidence="6 7" key="1">
    <citation type="journal article" date="2018" name="IMA Fungus">
        <title>IMA Genome-F 9: Draft genome sequence of Annulohypoxylon stygium, Aspergillus mulundensis, Berkeleyomyces basicola (syn. Thielaviopsis basicola), Ceratocystis smalleyi, two Cercospora beticola strains, Coleophoma cylindrospora, Fusarium fracticaudum, Phialophora cf. hyalina, and Morchella septimelata.</title>
        <authorList>
            <person name="Wingfield B.D."/>
            <person name="Bills G.F."/>
            <person name="Dong Y."/>
            <person name="Huang W."/>
            <person name="Nel W.J."/>
            <person name="Swalarsk-Parry B.S."/>
            <person name="Vaghefi N."/>
            <person name="Wilken P.M."/>
            <person name="An Z."/>
            <person name="de Beer Z.W."/>
            <person name="De Vos L."/>
            <person name="Chen L."/>
            <person name="Duong T.A."/>
            <person name="Gao Y."/>
            <person name="Hammerbacher A."/>
            <person name="Kikkert J.R."/>
            <person name="Li Y."/>
            <person name="Li H."/>
            <person name="Li K."/>
            <person name="Li Q."/>
            <person name="Liu X."/>
            <person name="Ma X."/>
            <person name="Naidoo K."/>
            <person name="Pethybridge S.J."/>
            <person name="Sun J."/>
            <person name="Steenkamp E.T."/>
            <person name="van der Nest M.A."/>
            <person name="van Wyk S."/>
            <person name="Wingfield M.J."/>
            <person name="Xiong C."/>
            <person name="Yue Q."/>
            <person name="Zhang X."/>
        </authorList>
    </citation>
    <scope>NUCLEOTIDE SEQUENCE [LARGE SCALE GENOMIC DNA]</scope>
    <source>
        <strain evidence="6 7">BP 5553</strain>
    </source>
</reference>
<dbReference type="RefSeq" id="XP_031871565.1">
    <property type="nucleotide sequence ID" value="XM_032011872.1"/>
</dbReference>
<dbReference type="STRING" id="2656787.A0A370TTP8"/>
<evidence type="ECO:0000313" key="7">
    <source>
        <dbReference type="Proteomes" id="UP000254866"/>
    </source>
</evidence>
<dbReference type="InterPro" id="IPR019819">
    <property type="entry name" value="Carboxylesterase_B_CS"/>
</dbReference>
<dbReference type="AlphaFoldDB" id="A0A370TTP8"/>
<keyword evidence="7" id="KW-1185">Reference proteome</keyword>
<dbReference type="Pfam" id="PF00135">
    <property type="entry name" value="COesterase"/>
    <property type="match status" value="1"/>
</dbReference>
<dbReference type="PANTHER" id="PTHR11559">
    <property type="entry name" value="CARBOXYLESTERASE"/>
    <property type="match status" value="1"/>
</dbReference>
<dbReference type="InterPro" id="IPR002018">
    <property type="entry name" value="CarbesteraseB"/>
</dbReference>
<keyword evidence="4" id="KW-1133">Transmembrane helix</keyword>
<dbReference type="InterPro" id="IPR050309">
    <property type="entry name" value="Type-B_Carboxylest/Lipase"/>
</dbReference>
<evidence type="ECO:0000256" key="4">
    <source>
        <dbReference type="SAM" id="Phobius"/>
    </source>
</evidence>
<feature type="domain" description="Carboxylesterase type B" evidence="5">
    <location>
        <begin position="242"/>
        <end position="693"/>
    </location>
</feature>
<dbReference type="GO" id="GO:0016787">
    <property type="term" value="F:hydrolase activity"/>
    <property type="evidence" value="ECO:0007669"/>
    <property type="project" value="UniProtKB-KW"/>
</dbReference>
<evidence type="ECO:0000259" key="5">
    <source>
        <dbReference type="Pfam" id="PF00135"/>
    </source>
</evidence>
<feature type="transmembrane region" description="Helical" evidence="4">
    <location>
        <begin position="198"/>
        <end position="220"/>
    </location>
</feature>
<dbReference type="EMBL" id="NPIC01000002">
    <property type="protein sequence ID" value="RDL38909.1"/>
    <property type="molecule type" value="Genomic_DNA"/>
</dbReference>
<gene>
    <name evidence="6" type="ORF">BP5553_03249</name>
</gene>
<accession>A0A370TTP8</accession>
<dbReference type="PROSITE" id="PS00941">
    <property type="entry name" value="CARBOXYLESTERASE_B_2"/>
    <property type="match status" value="1"/>
</dbReference>
<organism evidence="6 7">
    <name type="scientific">Venustampulla echinocandica</name>
    <dbReference type="NCBI Taxonomy" id="2656787"/>
    <lineage>
        <taxon>Eukaryota</taxon>
        <taxon>Fungi</taxon>
        <taxon>Dikarya</taxon>
        <taxon>Ascomycota</taxon>
        <taxon>Pezizomycotina</taxon>
        <taxon>Leotiomycetes</taxon>
        <taxon>Helotiales</taxon>
        <taxon>Pleuroascaceae</taxon>
        <taxon>Venustampulla</taxon>
    </lineage>
</organism>
<evidence type="ECO:0000256" key="3">
    <source>
        <dbReference type="SAM" id="MobiDB-lite"/>
    </source>
</evidence>
<keyword evidence="2 6" id="KW-0378">Hydrolase</keyword>
<dbReference type="GeneID" id="43596098"/>
<evidence type="ECO:0000313" key="6">
    <source>
        <dbReference type="EMBL" id="RDL38909.1"/>
    </source>
</evidence>
<dbReference type="InterPro" id="IPR019826">
    <property type="entry name" value="Carboxylesterase_B_AS"/>
</dbReference>
<dbReference type="SUPFAM" id="SSF53474">
    <property type="entry name" value="alpha/beta-Hydrolases"/>
    <property type="match status" value="1"/>
</dbReference>
<protein>
    <submittedName>
        <fullName evidence="6">Carboxylic ester hydrolase</fullName>
    </submittedName>
</protein>
<dbReference type="Proteomes" id="UP000254866">
    <property type="component" value="Unassembled WGS sequence"/>
</dbReference>
<proteinExistence type="inferred from homology"/>
<feature type="region of interest" description="Disordered" evidence="3">
    <location>
        <begin position="77"/>
        <end position="120"/>
    </location>
</feature>
<dbReference type="InterPro" id="IPR029058">
    <property type="entry name" value="AB_hydrolase_fold"/>
</dbReference>
<comment type="similarity">
    <text evidence="1">Belongs to the type-B carboxylesterase/lipase family.</text>
</comment>
<comment type="caution">
    <text evidence="6">The sequence shown here is derived from an EMBL/GenBank/DDBJ whole genome shotgun (WGS) entry which is preliminary data.</text>
</comment>
<keyword evidence="4" id="KW-0472">Membrane</keyword>
<dbReference type="OrthoDB" id="408631at2759"/>
<evidence type="ECO:0000256" key="2">
    <source>
        <dbReference type="ARBA" id="ARBA00022801"/>
    </source>
</evidence>
<evidence type="ECO:0000256" key="1">
    <source>
        <dbReference type="ARBA" id="ARBA00005964"/>
    </source>
</evidence>
<sequence length="741" mass="80535">MLSFDRANPDSNTLSFCGRPELGEDRQFKKIAARGLAAAFSTESKPICVQMIIVVDTHMMDTRDAALDTAATARRSISSPWPGAQSPRCEVGPSESCLGRTPEGARGNSASIPHPNPTEEIPAMKEYSRWRSLLWVKGEVVRIQSPAEQVLPLPGHGSDDAKSELGPWWAKSSYKPIRSFHLIFEKLGFLASTKTRTICLAVGILLVMLLTTALTAVLLLGQAGRSRADVDLTVDLGYSKYRGFNGPNGVSQWFGIRYAAPPVGDLRFRAPQDPAINTAVQEANKHGPLCHTSPSNSLDTSKQEDCLFLDVYAPSAGKGKHPVLVFFQGGGFNGLANPNQDATSLIKAGDHDMVVVTFNYRCGPYGFLASKEVKADGALNAGLLDQRKVLQWVQKHIHLFGGDPKHVTIAGGSAGGASVKLHLTAYGGRDDNLFHAAAAESQSFGVELTVEESQYQYDALVKRVKCDTAANTLKCLRGVSIKTLAENNPNVISPGGGGGTPLYMWSSTMDGVFTPNFTYNLILQGKFVKVPVIFGDCTNEGTVFTPKSIANATQMGNFLKNNFPKVTPYLGVIELLYPSTPQNQFPSAAPYWRPAADAYGDMRYTCPGIFLSVSYPNHSVNESWNYRWDVVRPENAKSGLGVTHVADQGAIWGNAGPVEAPLSPMMQAYWTSFIRTKNPNTHKLPNAPEWGEFLPKGQIPNSPMRRIHFVNDVKATAMETVDDNLQLKCTWLNAIGGRIGQ</sequence>
<keyword evidence="4" id="KW-0812">Transmembrane</keyword>
<name>A0A370TTP8_9HELO</name>
<dbReference type="Gene3D" id="3.40.50.1820">
    <property type="entry name" value="alpha/beta hydrolase"/>
    <property type="match status" value="1"/>
</dbReference>